<dbReference type="PROSITE" id="PS51318">
    <property type="entry name" value="TAT"/>
    <property type="match status" value="1"/>
</dbReference>
<feature type="domain" description="AB hydrolase-1" evidence="3">
    <location>
        <begin position="65"/>
        <end position="299"/>
    </location>
</feature>
<evidence type="ECO:0000313" key="5">
    <source>
        <dbReference type="Proteomes" id="UP000637002"/>
    </source>
</evidence>
<proteinExistence type="predicted"/>
<dbReference type="GO" id="GO:0016020">
    <property type="term" value="C:membrane"/>
    <property type="evidence" value="ECO:0007669"/>
    <property type="project" value="TreeGrafter"/>
</dbReference>
<dbReference type="AlphaFoldDB" id="A0A916TX59"/>
<reference evidence="4" key="1">
    <citation type="journal article" date="2014" name="Int. J. Syst. Evol. Microbiol.">
        <title>Complete genome sequence of Corynebacterium casei LMG S-19264T (=DSM 44701T), isolated from a smear-ripened cheese.</title>
        <authorList>
            <consortium name="US DOE Joint Genome Institute (JGI-PGF)"/>
            <person name="Walter F."/>
            <person name="Albersmeier A."/>
            <person name="Kalinowski J."/>
            <person name="Ruckert C."/>
        </authorList>
    </citation>
    <scope>NUCLEOTIDE SEQUENCE</scope>
    <source>
        <strain evidence="4">CGMCC 1.12919</strain>
    </source>
</reference>
<evidence type="ECO:0000256" key="1">
    <source>
        <dbReference type="ARBA" id="ARBA00022801"/>
    </source>
</evidence>
<feature type="signal peptide" evidence="2">
    <location>
        <begin position="1"/>
        <end position="24"/>
    </location>
</feature>
<reference evidence="4" key="2">
    <citation type="submission" date="2020-09" db="EMBL/GenBank/DDBJ databases">
        <authorList>
            <person name="Sun Q."/>
            <person name="Zhou Y."/>
        </authorList>
    </citation>
    <scope>NUCLEOTIDE SEQUENCE</scope>
    <source>
        <strain evidence="4">CGMCC 1.12919</strain>
    </source>
</reference>
<organism evidence="4 5">
    <name type="scientific">Chelatococcus reniformis</name>
    <dbReference type="NCBI Taxonomy" id="1494448"/>
    <lineage>
        <taxon>Bacteria</taxon>
        <taxon>Pseudomonadati</taxon>
        <taxon>Pseudomonadota</taxon>
        <taxon>Alphaproteobacteria</taxon>
        <taxon>Hyphomicrobiales</taxon>
        <taxon>Chelatococcaceae</taxon>
        <taxon>Chelatococcus</taxon>
    </lineage>
</organism>
<sequence>MPHSRRTILAATLGLAALATRSAAASPAIVTEGGGADAGEAFAARTLDGLTLSGRLYGDPAHPEILLIHGLGQSRLSWERQTGSALTQRFRVVTYDFRGHGDSDKPDDIAAYADGGRWADDVAAVIAASGLRRPVLVGWSLGGFAIGHYLARHGQAKIAGVNLVNAVTRLAPELLTATARDYAIRLASPDLGVRTQAIEGFLAVCFAKPPAPEAFRRMLVFNGMVPRAVQQGIVRMASEGLDQAFAATARLLVTYGAKDALTSRPMSQRVLALNAAARLSLYEDAGHTPFYEEPERFNAELAAFAAG</sequence>
<comment type="caution">
    <text evidence="4">The sequence shown here is derived from an EMBL/GenBank/DDBJ whole genome shotgun (WGS) entry which is preliminary data.</text>
</comment>
<keyword evidence="5" id="KW-1185">Reference proteome</keyword>
<dbReference type="GO" id="GO:0016787">
    <property type="term" value="F:hydrolase activity"/>
    <property type="evidence" value="ECO:0007669"/>
    <property type="project" value="UniProtKB-KW"/>
</dbReference>
<dbReference type="InterPro" id="IPR029058">
    <property type="entry name" value="AB_hydrolase_fold"/>
</dbReference>
<evidence type="ECO:0000259" key="3">
    <source>
        <dbReference type="Pfam" id="PF12697"/>
    </source>
</evidence>
<feature type="chain" id="PRO_5037552350" evidence="2">
    <location>
        <begin position="25"/>
        <end position="307"/>
    </location>
</feature>
<dbReference type="RefSeq" id="WP_188607130.1">
    <property type="nucleotide sequence ID" value="NZ_BMGG01000001.1"/>
</dbReference>
<keyword evidence="2" id="KW-0732">Signal</keyword>
<keyword evidence="1 4" id="KW-0378">Hydrolase</keyword>
<dbReference type="InterPro" id="IPR000073">
    <property type="entry name" value="AB_hydrolase_1"/>
</dbReference>
<dbReference type="Proteomes" id="UP000637002">
    <property type="component" value="Unassembled WGS sequence"/>
</dbReference>
<protein>
    <submittedName>
        <fullName evidence="4">Alpha/beta hydrolase</fullName>
    </submittedName>
</protein>
<dbReference type="PANTHER" id="PTHR43798">
    <property type="entry name" value="MONOACYLGLYCEROL LIPASE"/>
    <property type="match status" value="1"/>
</dbReference>
<dbReference type="InterPro" id="IPR006311">
    <property type="entry name" value="TAT_signal"/>
</dbReference>
<dbReference type="InterPro" id="IPR050266">
    <property type="entry name" value="AB_hydrolase_sf"/>
</dbReference>
<evidence type="ECO:0000256" key="2">
    <source>
        <dbReference type="SAM" id="SignalP"/>
    </source>
</evidence>
<dbReference type="PRINTS" id="PR00412">
    <property type="entry name" value="EPOXHYDRLASE"/>
</dbReference>
<gene>
    <name evidence="4" type="ORF">GCM10010994_00410</name>
</gene>
<dbReference type="SUPFAM" id="SSF53474">
    <property type="entry name" value="alpha/beta-Hydrolases"/>
    <property type="match status" value="1"/>
</dbReference>
<dbReference type="EMBL" id="BMGG01000001">
    <property type="protein sequence ID" value="GGC45202.1"/>
    <property type="molecule type" value="Genomic_DNA"/>
</dbReference>
<dbReference type="InterPro" id="IPR000639">
    <property type="entry name" value="Epox_hydrolase-like"/>
</dbReference>
<dbReference type="Gene3D" id="3.40.50.1820">
    <property type="entry name" value="alpha/beta hydrolase"/>
    <property type="match status" value="1"/>
</dbReference>
<name>A0A916TX59_9HYPH</name>
<dbReference type="Pfam" id="PF12697">
    <property type="entry name" value="Abhydrolase_6"/>
    <property type="match status" value="1"/>
</dbReference>
<evidence type="ECO:0000313" key="4">
    <source>
        <dbReference type="EMBL" id="GGC45202.1"/>
    </source>
</evidence>
<accession>A0A916TX59</accession>
<dbReference type="PANTHER" id="PTHR43798:SF31">
    <property type="entry name" value="AB HYDROLASE SUPERFAMILY PROTEIN YCLE"/>
    <property type="match status" value="1"/>
</dbReference>